<keyword evidence="2" id="KW-1185">Reference proteome</keyword>
<sequence>MFLDAAARAFAHKLHRRQIRSLQFLSEVDFVHWTPDALTRRLEYRLSPNDEAALARPHQMLPPRQARSPFQVRLKGHYYVTTESCWRLSRHQIGLLRSALGTINVHGADRPQSVNPCG</sequence>
<accession>A0A0G4ILR1</accession>
<name>A0A0G4ILR1_PLABS</name>
<protein>
    <submittedName>
        <fullName evidence="1">Uncharacterized protein</fullName>
    </submittedName>
</protein>
<dbReference type="Proteomes" id="UP000039324">
    <property type="component" value="Unassembled WGS sequence"/>
</dbReference>
<organism evidence="1 2">
    <name type="scientific">Plasmodiophora brassicae</name>
    <name type="common">Clubroot disease agent</name>
    <dbReference type="NCBI Taxonomy" id="37360"/>
    <lineage>
        <taxon>Eukaryota</taxon>
        <taxon>Sar</taxon>
        <taxon>Rhizaria</taxon>
        <taxon>Endomyxa</taxon>
        <taxon>Phytomyxea</taxon>
        <taxon>Plasmodiophorida</taxon>
        <taxon>Plasmodiophoridae</taxon>
        <taxon>Plasmodiophora</taxon>
    </lineage>
</organism>
<evidence type="ECO:0000313" key="1">
    <source>
        <dbReference type="EMBL" id="CEO96196.1"/>
    </source>
</evidence>
<gene>
    <name evidence="1" type="ORF">PBRA_009725</name>
</gene>
<dbReference type="AlphaFoldDB" id="A0A0G4ILR1"/>
<reference evidence="1 2" key="1">
    <citation type="submission" date="2015-02" db="EMBL/GenBank/DDBJ databases">
        <authorList>
            <person name="Chooi Y.-H."/>
        </authorList>
    </citation>
    <scope>NUCLEOTIDE SEQUENCE [LARGE SCALE GENOMIC DNA]</scope>
    <source>
        <strain evidence="1">E3</strain>
    </source>
</reference>
<proteinExistence type="predicted"/>
<evidence type="ECO:0000313" key="2">
    <source>
        <dbReference type="Proteomes" id="UP000039324"/>
    </source>
</evidence>
<dbReference type="EMBL" id="CDSF01000050">
    <property type="protein sequence ID" value="CEO96196.1"/>
    <property type="molecule type" value="Genomic_DNA"/>
</dbReference>